<proteinExistence type="predicted"/>
<organism evidence="1">
    <name type="scientific">marine sediment metagenome</name>
    <dbReference type="NCBI Taxonomy" id="412755"/>
    <lineage>
        <taxon>unclassified sequences</taxon>
        <taxon>metagenomes</taxon>
        <taxon>ecological metagenomes</taxon>
    </lineage>
</organism>
<accession>X1AL69</accession>
<dbReference type="AlphaFoldDB" id="X1AL69"/>
<name>X1AL69_9ZZZZ</name>
<evidence type="ECO:0000313" key="1">
    <source>
        <dbReference type="EMBL" id="GAG70267.1"/>
    </source>
</evidence>
<reference evidence="1" key="1">
    <citation type="journal article" date="2014" name="Front. Microbiol.">
        <title>High frequency of phylogenetically diverse reductive dehalogenase-homologous genes in deep subseafloor sedimentary metagenomes.</title>
        <authorList>
            <person name="Kawai M."/>
            <person name="Futagami T."/>
            <person name="Toyoda A."/>
            <person name="Takaki Y."/>
            <person name="Nishi S."/>
            <person name="Hori S."/>
            <person name="Arai W."/>
            <person name="Tsubouchi T."/>
            <person name="Morono Y."/>
            <person name="Uchiyama I."/>
            <person name="Ito T."/>
            <person name="Fujiyama A."/>
            <person name="Inagaki F."/>
            <person name="Takami H."/>
        </authorList>
    </citation>
    <scope>NUCLEOTIDE SEQUENCE</scope>
    <source>
        <strain evidence="1">Expedition CK06-06</strain>
    </source>
</reference>
<feature type="non-terminal residue" evidence="1">
    <location>
        <position position="1"/>
    </location>
</feature>
<sequence>GEFEDFEAGLKAADSFALILPTADRGRWLGSLEALAVGTSGGEWRIRSSAEDEALTPTNFSIKKQTNFGSANIQAMEVNEAIIFIDSVARKVREYTWNDSKQKYVSPDLTALAEDITNSGITNLAVQKNPDAIIWFTIIDSPYLISMTYEREQDVVAFAEHPLGGDGIAESICITPSTSEDIITLTVRRTINDSTVRFIEEMQPRNWGSTTSAADSFFIDAGVVDTGGDTTIEAAHLEGEELAVLVDGAVQASKTVSGGTITIDEAGDRVVAGLPYTYQVSPMRPDIVTQGGTTHGSIMITPEIVLSLFASGGVEYGDGTDQKAIDFRTIEAYGSPPDLFTGDTDALTFDGGFTKDVDIVISGSDPLPATVRAIILRTQKTGR</sequence>
<comment type="caution">
    <text evidence="1">The sequence shown here is derived from an EMBL/GenBank/DDBJ whole genome shotgun (WGS) entry which is preliminary data.</text>
</comment>
<protein>
    <submittedName>
        <fullName evidence="1">Uncharacterized protein</fullName>
    </submittedName>
</protein>
<gene>
    <name evidence="1" type="ORF">S01H4_18488</name>
</gene>
<dbReference type="EMBL" id="BART01008200">
    <property type="protein sequence ID" value="GAG70267.1"/>
    <property type="molecule type" value="Genomic_DNA"/>
</dbReference>